<name>A0A367EGP3_9ACTN</name>
<dbReference type="GO" id="GO:0005829">
    <property type="term" value="C:cytosol"/>
    <property type="evidence" value="ECO:0007669"/>
    <property type="project" value="TreeGrafter"/>
</dbReference>
<evidence type="ECO:0000259" key="7">
    <source>
        <dbReference type="PROSITE" id="PS51755"/>
    </source>
</evidence>
<comment type="caution">
    <text evidence="8">The sequence shown here is derived from an EMBL/GenBank/DDBJ whole genome shotgun (WGS) entry which is preliminary data.</text>
</comment>
<keyword evidence="2" id="KW-0902">Two-component regulatory system</keyword>
<dbReference type="Pfam" id="PF00486">
    <property type="entry name" value="Trans_reg_C"/>
    <property type="match status" value="1"/>
</dbReference>
<keyword evidence="3" id="KW-0805">Transcription regulation</keyword>
<dbReference type="GO" id="GO:0006355">
    <property type="term" value="P:regulation of DNA-templated transcription"/>
    <property type="evidence" value="ECO:0007669"/>
    <property type="project" value="InterPro"/>
</dbReference>
<sequence>MLVVGDLSLDEETREVWRGGDAIRLTATEFQLLRFLMRNPRRVLSKTQILDRVWNDGFGVPGDRANLVELYISYLRRKVDAGRERMIHTRRGAGYVLKPAEKPAQSVR</sequence>
<evidence type="ECO:0000256" key="3">
    <source>
        <dbReference type="ARBA" id="ARBA00023015"/>
    </source>
</evidence>
<reference evidence="8 9" key="1">
    <citation type="submission" date="2018-06" db="EMBL/GenBank/DDBJ databases">
        <title>Streptomyces reniochalinae sp. nov. and Streptomyces diacarnus sp. nov. from marine sponges.</title>
        <authorList>
            <person name="Li L."/>
        </authorList>
    </citation>
    <scope>NUCLEOTIDE SEQUENCE [LARGE SCALE GENOMIC DNA]</scope>
    <source>
        <strain evidence="8 9">LHW50302</strain>
    </source>
</reference>
<dbReference type="InterPro" id="IPR001867">
    <property type="entry name" value="OmpR/PhoB-type_DNA-bd"/>
</dbReference>
<evidence type="ECO:0000256" key="2">
    <source>
        <dbReference type="ARBA" id="ARBA00023012"/>
    </source>
</evidence>
<evidence type="ECO:0000256" key="1">
    <source>
        <dbReference type="ARBA" id="ARBA00022553"/>
    </source>
</evidence>
<evidence type="ECO:0000313" key="9">
    <source>
        <dbReference type="Proteomes" id="UP000253507"/>
    </source>
</evidence>
<dbReference type="Proteomes" id="UP000253507">
    <property type="component" value="Unassembled WGS sequence"/>
</dbReference>
<keyword evidence="1" id="KW-0597">Phosphoprotein</keyword>
<accession>A0A367EGP3</accession>
<dbReference type="PANTHER" id="PTHR48111:SF28">
    <property type="entry name" value="TRANSCRIPTIONAL REGULATORY PROTEIN TCRX-RELATED"/>
    <property type="match status" value="1"/>
</dbReference>
<dbReference type="GO" id="GO:0000976">
    <property type="term" value="F:transcription cis-regulatory region binding"/>
    <property type="evidence" value="ECO:0007669"/>
    <property type="project" value="TreeGrafter"/>
</dbReference>
<keyword evidence="5" id="KW-0804">Transcription</keyword>
<feature type="domain" description="OmpR/PhoB-type" evidence="7">
    <location>
        <begin position="1"/>
        <end position="99"/>
    </location>
</feature>
<evidence type="ECO:0000313" key="8">
    <source>
        <dbReference type="EMBL" id="RCG17211.1"/>
    </source>
</evidence>
<feature type="DNA-binding region" description="OmpR/PhoB-type" evidence="6">
    <location>
        <begin position="1"/>
        <end position="99"/>
    </location>
</feature>
<dbReference type="PANTHER" id="PTHR48111">
    <property type="entry name" value="REGULATOR OF RPOS"/>
    <property type="match status" value="1"/>
</dbReference>
<proteinExistence type="predicted"/>
<dbReference type="CDD" id="cd00383">
    <property type="entry name" value="trans_reg_C"/>
    <property type="match status" value="1"/>
</dbReference>
<dbReference type="GO" id="GO:0032993">
    <property type="term" value="C:protein-DNA complex"/>
    <property type="evidence" value="ECO:0007669"/>
    <property type="project" value="TreeGrafter"/>
</dbReference>
<dbReference type="FunFam" id="1.10.10.10:FF:000005">
    <property type="entry name" value="Two-component system response regulator"/>
    <property type="match status" value="1"/>
</dbReference>
<organism evidence="8 9">
    <name type="scientific">Streptomyces reniochalinae</name>
    <dbReference type="NCBI Taxonomy" id="2250578"/>
    <lineage>
        <taxon>Bacteria</taxon>
        <taxon>Bacillati</taxon>
        <taxon>Actinomycetota</taxon>
        <taxon>Actinomycetes</taxon>
        <taxon>Kitasatosporales</taxon>
        <taxon>Streptomycetaceae</taxon>
        <taxon>Streptomyces</taxon>
    </lineage>
</organism>
<gene>
    <name evidence="8" type="ORF">DQ392_17870</name>
</gene>
<dbReference type="SMART" id="SM00862">
    <property type="entry name" value="Trans_reg_C"/>
    <property type="match status" value="1"/>
</dbReference>
<dbReference type="InterPro" id="IPR036388">
    <property type="entry name" value="WH-like_DNA-bd_sf"/>
</dbReference>
<dbReference type="AlphaFoldDB" id="A0A367EGP3"/>
<dbReference type="EMBL" id="QOIM01000037">
    <property type="protein sequence ID" value="RCG17211.1"/>
    <property type="molecule type" value="Genomic_DNA"/>
</dbReference>
<evidence type="ECO:0000256" key="4">
    <source>
        <dbReference type="ARBA" id="ARBA00023125"/>
    </source>
</evidence>
<dbReference type="Gene3D" id="1.10.10.10">
    <property type="entry name" value="Winged helix-like DNA-binding domain superfamily/Winged helix DNA-binding domain"/>
    <property type="match status" value="1"/>
</dbReference>
<dbReference type="InterPro" id="IPR039420">
    <property type="entry name" value="WalR-like"/>
</dbReference>
<dbReference type="SUPFAM" id="SSF46894">
    <property type="entry name" value="C-terminal effector domain of the bipartite response regulators"/>
    <property type="match status" value="1"/>
</dbReference>
<protein>
    <submittedName>
        <fullName evidence="8">Winged helix family transcriptional regulator</fullName>
    </submittedName>
</protein>
<keyword evidence="9" id="KW-1185">Reference proteome</keyword>
<dbReference type="GO" id="GO:0000156">
    <property type="term" value="F:phosphorelay response regulator activity"/>
    <property type="evidence" value="ECO:0007669"/>
    <property type="project" value="TreeGrafter"/>
</dbReference>
<keyword evidence="4 6" id="KW-0238">DNA-binding</keyword>
<dbReference type="InterPro" id="IPR016032">
    <property type="entry name" value="Sig_transdc_resp-reg_C-effctor"/>
</dbReference>
<evidence type="ECO:0000256" key="6">
    <source>
        <dbReference type="PROSITE-ProRule" id="PRU01091"/>
    </source>
</evidence>
<evidence type="ECO:0000256" key="5">
    <source>
        <dbReference type="ARBA" id="ARBA00023163"/>
    </source>
</evidence>
<dbReference type="OrthoDB" id="5242462at2"/>
<dbReference type="PROSITE" id="PS51755">
    <property type="entry name" value="OMPR_PHOB"/>
    <property type="match status" value="1"/>
</dbReference>